<dbReference type="PROSITE" id="PS51385">
    <property type="entry name" value="YJEF_N"/>
    <property type="match status" value="1"/>
</dbReference>
<dbReference type="Proteomes" id="UP000292580">
    <property type="component" value="Unassembled WGS sequence"/>
</dbReference>
<comment type="catalytic activity">
    <reaction evidence="1 18 19">
        <text>(6R)-NADHX = (6S)-NADHX</text>
        <dbReference type="Rhea" id="RHEA:32215"/>
        <dbReference type="ChEBI" id="CHEBI:64074"/>
        <dbReference type="ChEBI" id="CHEBI:64075"/>
        <dbReference type="EC" id="5.1.99.6"/>
    </reaction>
</comment>
<comment type="catalytic activity">
    <reaction evidence="16 17 19">
        <text>(6S)-NADPHX + ADP = AMP + phosphate + NADPH + H(+)</text>
        <dbReference type="Rhea" id="RHEA:32235"/>
        <dbReference type="ChEBI" id="CHEBI:15378"/>
        <dbReference type="ChEBI" id="CHEBI:43474"/>
        <dbReference type="ChEBI" id="CHEBI:57783"/>
        <dbReference type="ChEBI" id="CHEBI:64076"/>
        <dbReference type="ChEBI" id="CHEBI:456215"/>
        <dbReference type="ChEBI" id="CHEBI:456216"/>
        <dbReference type="EC" id="4.2.1.136"/>
    </reaction>
</comment>
<feature type="binding site" evidence="17">
    <location>
        <position position="411"/>
    </location>
    <ligand>
        <name>AMP</name>
        <dbReference type="ChEBI" id="CHEBI:456215"/>
    </ligand>
</feature>
<comment type="catalytic activity">
    <reaction evidence="2 18 19">
        <text>(6R)-NADPHX = (6S)-NADPHX</text>
        <dbReference type="Rhea" id="RHEA:32227"/>
        <dbReference type="ChEBI" id="CHEBI:64076"/>
        <dbReference type="ChEBI" id="CHEBI:64077"/>
        <dbReference type="EC" id="5.1.99.6"/>
    </reaction>
</comment>
<keyword evidence="5 18" id="KW-0479">Metal-binding</keyword>
<evidence type="ECO:0000256" key="15">
    <source>
        <dbReference type="ARBA" id="ARBA00048238"/>
    </source>
</evidence>
<gene>
    <name evidence="18" type="primary">nnrE</name>
    <name evidence="17" type="synonym">nnrD</name>
    <name evidence="22" type="ORF">CUJ86_09970</name>
</gene>
<comment type="similarity">
    <text evidence="18">Belongs to the NnrE/AIBP family.</text>
</comment>
<proteinExistence type="inferred from homology"/>
<comment type="cofactor">
    <cofactor evidence="18 19">
        <name>K(+)</name>
        <dbReference type="ChEBI" id="CHEBI:29103"/>
    </cofactor>
    <text evidence="18 19">Binds 1 potassium ion per subunit.</text>
</comment>
<dbReference type="InterPro" id="IPR029056">
    <property type="entry name" value="Ribokinase-like"/>
</dbReference>
<name>A0A483CM79_9EURY</name>
<dbReference type="SUPFAM" id="SSF64153">
    <property type="entry name" value="YjeF N-terminal domain-like"/>
    <property type="match status" value="1"/>
</dbReference>
<comment type="catalytic activity">
    <reaction evidence="15 17 19">
        <text>(6S)-NADHX + ADP = AMP + phosphate + NADH + H(+)</text>
        <dbReference type="Rhea" id="RHEA:32223"/>
        <dbReference type="ChEBI" id="CHEBI:15378"/>
        <dbReference type="ChEBI" id="CHEBI:43474"/>
        <dbReference type="ChEBI" id="CHEBI:57945"/>
        <dbReference type="ChEBI" id="CHEBI:64074"/>
        <dbReference type="ChEBI" id="CHEBI:456215"/>
        <dbReference type="ChEBI" id="CHEBI:456216"/>
        <dbReference type="EC" id="4.2.1.136"/>
    </reaction>
</comment>
<evidence type="ECO:0000256" key="18">
    <source>
        <dbReference type="HAMAP-Rule" id="MF_01966"/>
    </source>
</evidence>
<comment type="similarity">
    <text evidence="17">Belongs to the NnrD/CARKD family.</text>
</comment>
<comment type="similarity">
    <text evidence="3 19">In the N-terminal section; belongs to the NnrE/AIBP family.</text>
</comment>
<evidence type="ECO:0000256" key="5">
    <source>
        <dbReference type="ARBA" id="ARBA00022723"/>
    </source>
</evidence>
<keyword evidence="11 18" id="KW-0413">Isomerase</keyword>
<dbReference type="RefSeq" id="WP_130647435.1">
    <property type="nucleotide sequence ID" value="NZ_PGCL01000004.1"/>
</dbReference>
<dbReference type="NCBIfam" id="TIGR00196">
    <property type="entry name" value="yjeF_cterm"/>
    <property type="match status" value="1"/>
</dbReference>
<comment type="function">
    <text evidence="17">Catalyzes the dehydration of the S-form of NAD(P)HX at the expense of ADP, which is converted to AMP. Together with NAD(P)HX epimerase, which catalyzes the epimerization of the S- and R-forms, the enzyme allows the repair of both epimers of NAD(P)HX, a damaged form of NAD(P)H that is a result of enzymatic or heat-dependent hydration.</text>
</comment>
<dbReference type="InterPro" id="IPR036652">
    <property type="entry name" value="YjeF_N_dom_sf"/>
</dbReference>
<evidence type="ECO:0000256" key="6">
    <source>
        <dbReference type="ARBA" id="ARBA00022741"/>
    </source>
</evidence>
<evidence type="ECO:0000256" key="12">
    <source>
        <dbReference type="ARBA" id="ARBA00023239"/>
    </source>
</evidence>
<keyword evidence="8 17" id="KW-0521">NADP</keyword>
<evidence type="ECO:0000313" key="22">
    <source>
        <dbReference type="EMBL" id="TAJ43661.1"/>
    </source>
</evidence>
<dbReference type="OrthoDB" id="15148at2157"/>
<dbReference type="PROSITE" id="PS51383">
    <property type="entry name" value="YJEF_C_3"/>
    <property type="match status" value="1"/>
</dbReference>
<feature type="domain" description="YjeF C-terminal" evidence="20">
    <location>
        <begin position="210"/>
        <end position="468"/>
    </location>
</feature>
<dbReference type="GO" id="GO:0052855">
    <property type="term" value="F:ADP-dependent NAD(P)H-hydrate dehydratase activity"/>
    <property type="evidence" value="ECO:0007669"/>
    <property type="project" value="UniProtKB-UniRule"/>
</dbReference>
<keyword evidence="10 17" id="KW-0520">NAD</keyword>
<comment type="function">
    <text evidence="14 19">Bifunctional enzyme that catalyzes the epimerization of the S- and R-forms of NAD(P)HX and the dehydration of the S-form of NAD(P)HX at the expense of ADP, which is converted to AMP. This allows the repair of both epimers of NAD(P)HX, a damaged form of NAD(P)H that is a result of enzymatic or heat-dependent hydration.</text>
</comment>
<dbReference type="GO" id="GO:0110051">
    <property type="term" value="P:metabolite repair"/>
    <property type="evidence" value="ECO:0007669"/>
    <property type="project" value="TreeGrafter"/>
</dbReference>
<comment type="caution">
    <text evidence="22">The sequence shown here is derived from an EMBL/GenBank/DDBJ whole genome shotgun (WGS) entry which is preliminary data.</text>
</comment>
<evidence type="ECO:0000313" key="23">
    <source>
        <dbReference type="Proteomes" id="UP000292580"/>
    </source>
</evidence>
<feature type="binding site" evidence="18">
    <location>
        <position position="173"/>
    </location>
    <ligand>
        <name>(6S)-NADPHX</name>
        <dbReference type="ChEBI" id="CHEBI:64076"/>
    </ligand>
</feature>
<evidence type="ECO:0000256" key="3">
    <source>
        <dbReference type="ARBA" id="ARBA00006001"/>
    </source>
</evidence>
<keyword evidence="13" id="KW-0511">Multifunctional enzyme</keyword>
<evidence type="ECO:0000256" key="4">
    <source>
        <dbReference type="ARBA" id="ARBA00009524"/>
    </source>
</evidence>
<dbReference type="Gene3D" id="3.40.50.10260">
    <property type="entry name" value="YjeF N-terminal domain"/>
    <property type="match status" value="1"/>
</dbReference>
<dbReference type="NCBIfam" id="TIGR00197">
    <property type="entry name" value="yjeF_nterm"/>
    <property type="match status" value="1"/>
</dbReference>
<evidence type="ECO:0000256" key="10">
    <source>
        <dbReference type="ARBA" id="ARBA00023027"/>
    </source>
</evidence>
<comment type="similarity">
    <text evidence="4 19">In the C-terminal section; belongs to the NnrD/CARKD family.</text>
</comment>
<feature type="binding site" evidence="17">
    <location>
        <position position="412"/>
    </location>
    <ligand>
        <name>(6S)-NADPHX</name>
        <dbReference type="ChEBI" id="CHEBI:64076"/>
    </ligand>
</feature>
<feature type="binding site" evidence="18">
    <location>
        <begin position="144"/>
        <end position="150"/>
    </location>
    <ligand>
        <name>(6S)-NADPHX</name>
        <dbReference type="ChEBI" id="CHEBI:64076"/>
    </ligand>
</feature>
<feature type="binding site" evidence="17">
    <location>
        <position position="347"/>
    </location>
    <ligand>
        <name>(6S)-NADPHX</name>
        <dbReference type="ChEBI" id="CHEBI:64076"/>
    </ligand>
</feature>
<dbReference type="EC" id="4.2.1.136" evidence="19"/>
<comment type="caution">
    <text evidence="17">Lacks conserved residue(s) required for the propagation of feature annotation.</text>
</comment>
<evidence type="ECO:0000259" key="20">
    <source>
        <dbReference type="PROSITE" id="PS51383"/>
    </source>
</evidence>
<evidence type="ECO:0000256" key="2">
    <source>
        <dbReference type="ARBA" id="ARBA00000909"/>
    </source>
</evidence>
<evidence type="ECO:0000256" key="19">
    <source>
        <dbReference type="PIRNR" id="PIRNR017184"/>
    </source>
</evidence>
<evidence type="ECO:0000256" key="9">
    <source>
        <dbReference type="ARBA" id="ARBA00022958"/>
    </source>
</evidence>
<dbReference type="SUPFAM" id="SSF53613">
    <property type="entry name" value="Ribokinase-like"/>
    <property type="match status" value="1"/>
</dbReference>
<dbReference type="CDD" id="cd01171">
    <property type="entry name" value="YXKO-related"/>
    <property type="match status" value="1"/>
</dbReference>
<keyword evidence="9 18" id="KW-0630">Potassium</keyword>
<accession>A0A483CM79</accession>
<evidence type="ECO:0000256" key="14">
    <source>
        <dbReference type="ARBA" id="ARBA00025153"/>
    </source>
</evidence>
<keyword evidence="23" id="KW-1185">Reference proteome</keyword>
<dbReference type="InterPro" id="IPR000631">
    <property type="entry name" value="CARKD"/>
</dbReference>
<dbReference type="InterPro" id="IPR030677">
    <property type="entry name" value="Nnr"/>
</dbReference>
<comment type="cofactor">
    <cofactor evidence="17">
        <name>Mg(2+)</name>
        <dbReference type="ChEBI" id="CHEBI:18420"/>
    </cofactor>
</comment>
<dbReference type="Pfam" id="PF03853">
    <property type="entry name" value="YjeF_N"/>
    <property type="match status" value="1"/>
</dbReference>
<sequence>MQDAFSFDLRDLAGFCEGGIITPERMRAVDQNAIALGVPGIRLMEAAAAALAVAVRESDPERVLLLCGRGNNGGDGLAAARHLQDLECTAVIPADGRATPEFLLQREALLHAAVDLREVRTPVEVEALEPLFREADVIVDAMLGTGASGTVRQPLSAMVRLMNESAARVVAADVPTPDARSDLVLAFHRPKTAGARTAGIGIPVAAEICTGPGDLLCLRPKGPTAHKGAGGEVLVVGGGPYQGAPFLAGMAALRAGADIVRVASPVYVPCPDLIHVPLSGTLVGEEHSDLLIPIAERADVVLCGNGLGPGSHGVVKALAPHAKKLVIDADALRTPLPAGAETIYTPHAAEFRRAFGRPLPAGMRERAETVRDAAPEDSAILLKGAVDIISDGRRVRFNRSGCPAMTVGGTGDVLAGVAAALFCRLPAFEAACAAAHANGLAGERAAGGRDAGLIATEMLPWIAEVLYG</sequence>
<dbReference type="PANTHER" id="PTHR12592:SF0">
    <property type="entry name" value="ATP-DEPENDENT (S)-NAD(P)H-HYDRATE DEHYDRATASE"/>
    <property type="match status" value="1"/>
</dbReference>
<dbReference type="InterPro" id="IPR004443">
    <property type="entry name" value="YjeF_N_dom"/>
</dbReference>
<dbReference type="EMBL" id="PGCL01000004">
    <property type="protein sequence ID" value="TAJ43661.1"/>
    <property type="molecule type" value="Genomic_DNA"/>
</dbReference>
<dbReference type="GO" id="GO:0052856">
    <property type="term" value="F:NAD(P)HX epimerase activity"/>
    <property type="evidence" value="ECO:0007669"/>
    <property type="project" value="UniProtKB-UniRule"/>
</dbReference>
<dbReference type="GO" id="GO:0005524">
    <property type="term" value="F:ATP binding"/>
    <property type="evidence" value="ECO:0007669"/>
    <property type="project" value="UniProtKB-UniRule"/>
</dbReference>
<dbReference type="GO" id="GO:0046496">
    <property type="term" value="P:nicotinamide nucleotide metabolic process"/>
    <property type="evidence" value="ECO:0007669"/>
    <property type="project" value="UniProtKB-UniRule"/>
</dbReference>
<organism evidence="22 23">
    <name type="scientific">Methanofollis fontis</name>
    <dbReference type="NCBI Taxonomy" id="2052832"/>
    <lineage>
        <taxon>Archaea</taxon>
        <taxon>Methanobacteriati</taxon>
        <taxon>Methanobacteriota</taxon>
        <taxon>Stenosarchaea group</taxon>
        <taxon>Methanomicrobia</taxon>
        <taxon>Methanomicrobiales</taxon>
        <taxon>Methanomicrobiaceae</taxon>
        <taxon>Methanofollis</taxon>
    </lineage>
</organism>
<evidence type="ECO:0000259" key="21">
    <source>
        <dbReference type="PROSITE" id="PS51385"/>
    </source>
</evidence>
<dbReference type="GO" id="GO:0046872">
    <property type="term" value="F:metal ion binding"/>
    <property type="evidence" value="ECO:0007669"/>
    <property type="project" value="UniProtKB-UniRule"/>
</dbReference>
<reference evidence="22 23" key="1">
    <citation type="submission" date="2017-11" db="EMBL/GenBank/DDBJ databases">
        <title>Isolation and Characterization of Methanofollis Species from Methane Seep Offshore SW Taiwan.</title>
        <authorList>
            <person name="Teng N.-H."/>
            <person name="Lai M.-C."/>
            <person name="Chen S.-C."/>
        </authorList>
    </citation>
    <scope>NUCLEOTIDE SEQUENCE [LARGE SCALE GENOMIC DNA]</scope>
    <source>
        <strain evidence="22 23">FWC-SCC2</strain>
    </source>
</reference>
<feature type="binding site" evidence="17">
    <location>
        <position position="306"/>
    </location>
    <ligand>
        <name>(6S)-NADPHX</name>
        <dbReference type="ChEBI" id="CHEBI:64076"/>
    </ligand>
</feature>
<dbReference type="PIRSF" id="PIRSF017184">
    <property type="entry name" value="Nnr"/>
    <property type="match status" value="1"/>
</dbReference>
<evidence type="ECO:0000256" key="16">
    <source>
        <dbReference type="ARBA" id="ARBA00049209"/>
    </source>
</evidence>
<comment type="subunit">
    <text evidence="17">Homotetramer.</text>
</comment>
<evidence type="ECO:0000256" key="17">
    <source>
        <dbReference type="HAMAP-Rule" id="MF_01965"/>
    </source>
</evidence>
<feature type="binding site" evidence="18">
    <location>
        <position position="72"/>
    </location>
    <ligand>
        <name>K(+)</name>
        <dbReference type="ChEBI" id="CHEBI:29103"/>
    </ligand>
</feature>
<evidence type="ECO:0000256" key="11">
    <source>
        <dbReference type="ARBA" id="ARBA00023235"/>
    </source>
</evidence>
<evidence type="ECO:0000256" key="13">
    <source>
        <dbReference type="ARBA" id="ARBA00023268"/>
    </source>
</evidence>
<evidence type="ECO:0000256" key="7">
    <source>
        <dbReference type="ARBA" id="ARBA00022840"/>
    </source>
</evidence>
<dbReference type="HAMAP" id="MF_01966">
    <property type="entry name" value="NADHX_epimerase"/>
    <property type="match status" value="1"/>
</dbReference>
<dbReference type="PANTHER" id="PTHR12592">
    <property type="entry name" value="ATP-DEPENDENT (S)-NAD(P)H-HYDRATE DEHYDRATASE FAMILY MEMBER"/>
    <property type="match status" value="1"/>
</dbReference>
<feature type="binding site" evidence="18">
    <location>
        <begin position="71"/>
        <end position="75"/>
    </location>
    <ligand>
        <name>(6S)-NADPHX</name>
        <dbReference type="ChEBI" id="CHEBI:64076"/>
    </ligand>
</feature>
<comment type="function">
    <text evidence="18">Catalyzes the epimerization of the S- and R-forms of NAD(P)HX, a damaged form of NAD(P)H that is a result of enzymatic or heat-dependent hydration. This is a prerequisite for the S-specific NAD(P)H-hydrate dehydratase to allow the repair of both epimers of NAD(P)HX.</text>
</comment>
<dbReference type="AlphaFoldDB" id="A0A483CM79"/>
<keyword evidence="7 17" id="KW-0067">ATP-binding</keyword>
<dbReference type="Pfam" id="PF01256">
    <property type="entry name" value="Carb_kinase"/>
    <property type="match status" value="1"/>
</dbReference>
<dbReference type="Gene3D" id="3.40.1190.20">
    <property type="match status" value="1"/>
</dbReference>
<feature type="binding site" evidence="17">
    <location>
        <position position="244"/>
    </location>
    <ligand>
        <name>(6S)-NADPHX</name>
        <dbReference type="ChEBI" id="CHEBI:64076"/>
    </ligand>
</feature>
<keyword evidence="6 17" id="KW-0547">Nucleotide-binding</keyword>
<dbReference type="HAMAP" id="MF_01965">
    <property type="entry name" value="NADHX_dehydratase"/>
    <property type="match status" value="1"/>
</dbReference>
<evidence type="ECO:0000256" key="8">
    <source>
        <dbReference type="ARBA" id="ARBA00022857"/>
    </source>
</evidence>
<feature type="domain" description="YjeF N-terminal" evidence="21">
    <location>
        <begin position="26"/>
        <end position="208"/>
    </location>
</feature>
<feature type="binding site" evidence="18">
    <location>
        <position position="176"/>
    </location>
    <ligand>
        <name>K(+)</name>
        <dbReference type="ChEBI" id="CHEBI:29103"/>
    </ligand>
</feature>
<feature type="binding site" evidence="18">
    <location>
        <position position="140"/>
    </location>
    <ligand>
        <name>K(+)</name>
        <dbReference type="ChEBI" id="CHEBI:29103"/>
    </ligand>
</feature>
<evidence type="ECO:0000256" key="1">
    <source>
        <dbReference type="ARBA" id="ARBA00000013"/>
    </source>
</evidence>
<dbReference type="EC" id="5.1.99.6" evidence="19"/>
<keyword evidence="12 17" id="KW-0456">Lyase</keyword>
<protein>
    <recommendedName>
        <fullName evidence="19">Bifunctional NAD(P)H-hydrate repair enzyme</fullName>
    </recommendedName>
    <alternativeName>
        <fullName evidence="19">Nicotinamide nucleotide repair protein</fullName>
    </alternativeName>
    <domain>
        <recommendedName>
            <fullName evidence="19">ADP-dependent (S)-NAD(P)H-hydrate dehydratase</fullName>
            <ecNumber evidence="19">4.2.1.136</ecNumber>
        </recommendedName>
        <alternativeName>
            <fullName evidence="19">ADP-dependent NAD(P)HX dehydratase</fullName>
        </alternativeName>
    </domain>
    <domain>
        <recommendedName>
            <fullName evidence="19">NAD(P)H-hydrate epimerase</fullName>
            <ecNumber evidence="19">5.1.99.6</ecNumber>
        </recommendedName>
    </domain>
</protein>